<dbReference type="SUPFAM" id="SSF54427">
    <property type="entry name" value="NTF2-like"/>
    <property type="match status" value="1"/>
</dbReference>
<dbReference type="RefSeq" id="WP_246384438.1">
    <property type="nucleotide sequence ID" value="NZ_BAAACU010000015.1"/>
</dbReference>
<dbReference type="Pfam" id="PF14534">
    <property type="entry name" value="DUF4440"/>
    <property type="match status" value="1"/>
</dbReference>
<gene>
    <name evidence="2" type="ORF">GGQ92_002622</name>
</gene>
<reference evidence="2 3" key="1">
    <citation type="submission" date="2020-08" db="EMBL/GenBank/DDBJ databases">
        <title>Genomic Encyclopedia of Type Strains, Phase IV (KMG-IV): sequencing the most valuable type-strain genomes for metagenomic binning, comparative biology and taxonomic classification.</title>
        <authorList>
            <person name="Goeker M."/>
        </authorList>
    </citation>
    <scope>NUCLEOTIDE SEQUENCE [LARGE SCALE GENOMIC DNA]</scope>
    <source>
        <strain evidence="2 3">DSM 11805</strain>
    </source>
</reference>
<sequence>MEEIDKLMLTLKKLEESHLTPEVRSSSLELDRLLADNFFEFGSSGTIYWKADCIVDEGVEVRQMSLYDFNVHPLSPDVVLTTYRVEDTTRQQSTLRSSIWKYIDGRWQMFFHQGTIKK</sequence>
<dbReference type="InterPro" id="IPR032710">
    <property type="entry name" value="NTF2-like_dom_sf"/>
</dbReference>
<organism evidence="2 3">
    <name type="scientific">Gracilibacillus halotolerans</name>
    <dbReference type="NCBI Taxonomy" id="74386"/>
    <lineage>
        <taxon>Bacteria</taxon>
        <taxon>Bacillati</taxon>
        <taxon>Bacillota</taxon>
        <taxon>Bacilli</taxon>
        <taxon>Bacillales</taxon>
        <taxon>Bacillaceae</taxon>
        <taxon>Gracilibacillus</taxon>
    </lineage>
</organism>
<name>A0A841RQB4_9BACI</name>
<dbReference type="Gene3D" id="3.10.450.50">
    <property type="match status" value="1"/>
</dbReference>
<dbReference type="EMBL" id="JACHON010000017">
    <property type="protein sequence ID" value="MBB6513803.1"/>
    <property type="molecule type" value="Genomic_DNA"/>
</dbReference>
<comment type="caution">
    <text evidence="2">The sequence shown here is derived from an EMBL/GenBank/DDBJ whole genome shotgun (WGS) entry which is preliminary data.</text>
</comment>
<feature type="domain" description="DUF4440" evidence="1">
    <location>
        <begin position="11"/>
        <end position="109"/>
    </location>
</feature>
<evidence type="ECO:0000259" key="1">
    <source>
        <dbReference type="Pfam" id="PF14534"/>
    </source>
</evidence>
<protein>
    <recommendedName>
        <fullName evidence="1">DUF4440 domain-containing protein</fullName>
    </recommendedName>
</protein>
<accession>A0A841RQB4</accession>
<evidence type="ECO:0000313" key="3">
    <source>
        <dbReference type="Proteomes" id="UP000572212"/>
    </source>
</evidence>
<proteinExistence type="predicted"/>
<dbReference type="AlphaFoldDB" id="A0A841RQB4"/>
<dbReference type="InterPro" id="IPR027843">
    <property type="entry name" value="DUF4440"/>
</dbReference>
<evidence type="ECO:0000313" key="2">
    <source>
        <dbReference type="EMBL" id="MBB6513803.1"/>
    </source>
</evidence>
<dbReference type="Proteomes" id="UP000572212">
    <property type="component" value="Unassembled WGS sequence"/>
</dbReference>
<keyword evidence="3" id="KW-1185">Reference proteome</keyword>